<evidence type="ECO:0000256" key="5">
    <source>
        <dbReference type="ARBA" id="ARBA00022692"/>
    </source>
</evidence>
<feature type="domain" description="Glycosyltransferase RgtA/B/C/D-like" evidence="9">
    <location>
        <begin position="47"/>
        <end position="193"/>
    </location>
</feature>
<accession>I8TZB1</accession>
<dbReference type="PANTHER" id="PTHR33908">
    <property type="entry name" value="MANNOSYLTRANSFERASE YKCB-RELATED"/>
    <property type="match status" value="1"/>
</dbReference>
<dbReference type="KEGG" id="pft:JBW_03810"/>
<evidence type="ECO:0000256" key="7">
    <source>
        <dbReference type="ARBA" id="ARBA00023136"/>
    </source>
</evidence>
<dbReference type="InterPro" id="IPR038731">
    <property type="entry name" value="RgtA/B/C-like"/>
</dbReference>
<dbReference type="GO" id="GO:0005886">
    <property type="term" value="C:plasma membrane"/>
    <property type="evidence" value="ECO:0007669"/>
    <property type="project" value="UniProtKB-SubCell"/>
</dbReference>
<dbReference type="InterPro" id="IPR050297">
    <property type="entry name" value="LipidA_mod_glycosyltrf_83"/>
</dbReference>
<dbReference type="EMBL" id="CP010978">
    <property type="protein sequence ID" value="AJQ29147.1"/>
    <property type="molecule type" value="Genomic_DNA"/>
</dbReference>
<evidence type="ECO:0000256" key="1">
    <source>
        <dbReference type="ARBA" id="ARBA00004651"/>
    </source>
</evidence>
<gene>
    <name evidence="10" type="ORF">JBW_03810</name>
</gene>
<feature type="transmembrane region" description="Helical" evidence="8">
    <location>
        <begin position="94"/>
        <end position="114"/>
    </location>
</feature>
<feature type="transmembrane region" description="Helical" evidence="8">
    <location>
        <begin position="317"/>
        <end position="337"/>
    </location>
</feature>
<dbReference type="OrthoDB" id="8933800at2"/>
<comment type="subcellular location">
    <subcellularLocation>
        <location evidence="1">Cell membrane</location>
        <topology evidence="1">Multi-pass membrane protein</topology>
    </subcellularLocation>
</comment>
<keyword evidence="7 8" id="KW-0472">Membrane</keyword>
<keyword evidence="6 8" id="KW-1133">Transmembrane helix</keyword>
<organism evidence="10 11">
    <name type="scientific">Pelosinus fermentans JBW45</name>
    <dbReference type="NCBI Taxonomy" id="1192197"/>
    <lineage>
        <taxon>Bacteria</taxon>
        <taxon>Bacillati</taxon>
        <taxon>Bacillota</taxon>
        <taxon>Negativicutes</taxon>
        <taxon>Selenomonadales</taxon>
        <taxon>Sporomusaceae</taxon>
        <taxon>Pelosinus</taxon>
    </lineage>
</organism>
<evidence type="ECO:0000256" key="2">
    <source>
        <dbReference type="ARBA" id="ARBA00022475"/>
    </source>
</evidence>
<keyword evidence="5 8" id="KW-0812">Transmembrane</keyword>
<evidence type="ECO:0000313" key="11">
    <source>
        <dbReference type="Proteomes" id="UP000005361"/>
    </source>
</evidence>
<protein>
    <recommendedName>
        <fullName evidence="9">Glycosyltransferase RgtA/B/C/D-like domain-containing protein</fullName>
    </recommendedName>
</protein>
<reference evidence="10 11" key="1">
    <citation type="journal article" date="2015" name="Genome Announc.">
        <title>Complete Genome Sequence of Pelosinus fermentans JBW45, a Member of a Remarkably Competitive Group of Negativicutes in the Firmicutes Phylum.</title>
        <authorList>
            <person name="De Leon K.B."/>
            <person name="Utturkar S.M."/>
            <person name="Camilleri L.B."/>
            <person name="Elias D.A."/>
            <person name="Arkin A.P."/>
            <person name="Fields M.W."/>
            <person name="Brown S.D."/>
            <person name="Wall J.D."/>
        </authorList>
    </citation>
    <scope>NUCLEOTIDE SEQUENCE [LARGE SCALE GENOMIC DNA]</scope>
    <source>
        <strain evidence="10 11">JBW45</strain>
    </source>
</reference>
<feature type="transmembrane region" description="Helical" evidence="8">
    <location>
        <begin position="227"/>
        <end position="248"/>
    </location>
</feature>
<dbReference type="AlphaFoldDB" id="I8TZB1"/>
<evidence type="ECO:0000313" key="10">
    <source>
        <dbReference type="EMBL" id="AJQ29147.1"/>
    </source>
</evidence>
<dbReference type="GO" id="GO:0009103">
    <property type="term" value="P:lipopolysaccharide biosynthetic process"/>
    <property type="evidence" value="ECO:0007669"/>
    <property type="project" value="UniProtKB-ARBA"/>
</dbReference>
<dbReference type="STRING" id="1192197.JBW_03810"/>
<evidence type="ECO:0000256" key="8">
    <source>
        <dbReference type="SAM" id="Phobius"/>
    </source>
</evidence>
<feature type="transmembrane region" description="Helical" evidence="8">
    <location>
        <begin position="181"/>
        <end position="202"/>
    </location>
</feature>
<proteinExistence type="predicted"/>
<reference evidence="11" key="2">
    <citation type="submission" date="2015-02" db="EMBL/GenBank/DDBJ databases">
        <title>Complete Genome Sequence of Pelosinus fermentans JBW45.</title>
        <authorList>
            <person name="De Leon K.B."/>
            <person name="Utturkar S.M."/>
            <person name="Camilleri L.B."/>
            <person name="Arkin A.P."/>
            <person name="Fields M.W."/>
            <person name="Brown S.D."/>
            <person name="Wall J.D."/>
        </authorList>
    </citation>
    <scope>NUCLEOTIDE SEQUENCE [LARGE SCALE GENOMIC DNA]</scope>
    <source>
        <strain evidence="11">JBW45</strain>
    </source>
</reference>
<feature type="transmembrane region" description="Helical" evidence="8">
    <location>
        <begin position="143"/>
        <end position="174"/>
    </location>
</feature>
<feature type="transmembrane region" description="Helical" evidence="8">
    <location>
        <begin position="71"/>
        <end position="88"/>
    </location>
</feature>
<feature type="transmembrane region" description="Helical" evidence="8">
    <location>
        <begin position="268"/>
        <end position="285"/>
    </location>
</feature>
<dbReference type="HOGENOM" id="CLU_016165_3_0_9"/>
<feature type="transmembrane region" description="Helical" evidence="8">
    <location>
        <begin position="291"/>
        <end position="310"/>
    </location>
</feature>
<sequence length="503" mass="58184">MSTNKLLWITVMATFLIKSLLAYVIPFTGDEALFYTWGTFPDIGFYDHPPMIGWLLALIMKFSASPYALRLPPLIFPYIVSAVIYSLLKVLDKNLARWAVILFLVSPFNMMNILVTTDTPLCLFVSLSAVCFYHGLHRNNLPYLILAGIFLGGAFLSKYFSVLLLIAYGVYVLIYQRNRQGFAALAVVVVCTIPFGLLNLYYNYTHAWSNIMFNVFNRNHDIGTFKFGYFLAYLGQLLFLLTPVVIYFLLRPVKLTRQFVAAESLRRYHSILCFVPLGIFALLSFTKSIGIHWPLAFIPFVFILTIFRFNEATFRKASLLVAGCTFAINFLIAYIVIEPPEKLTQSKTYQQALFYLKPQAVVDSLKPYTKDYILTTESYSKSVLLYYYTGQYISVFGPGSFHARHDDMYTDFRQFDKKSIIIVCTKPPDKNKYMPYFQTVSVKEIGLDNTKLYLIEGNAFKYEVYREQVLRPIKNNYYQIPAWLPTQGNYFIDKYFPEEYITH</sequence>
<dbReference type="Pfam" id="PF13231">
    <property type="entry name" value="PMT_2"/>
    <property type="match status" value="1"/>
</dbReference>
<dbReference type="PANTHER" id="PTHR33908:SF11">
    <property type="entry name" value="MEMBRANE PROTEIN"/>
    <property type="match status" value="1"/>
</dbReference>
<name>I8TZB1_9FIRM</name>
<keyword evidence="2" id="KW-1003">Cell membrane</keyword>
<evidence type="ECO:0000256" key="6">
    <source>
        <dbReference type="ARBA" id="ARBA00022989"/>
    </source>
</evidence>
<evidence type="ECO:0000256" key="3">
    <source>
        <dbReference type="ARBA" id="ARBA00022676"/>
    </source>
</evidence>
<dbReference type="Proteomes" id="UP000005361">
    <property type="component" value="Chromosome"/>
</dbReference>
<keyword evidence="3" id="KW-0328">Glycosyltransferase</keyword>
<dbReference type="GO" id="GO:0016763">
    <property type="term" value="F:pentosyltransferase activity"/>
    <property type="evidence" value="ECO:0007669"/>
    <property type="project" value="TreeGrafter"/>
</dbReference>
<evidence type="ECO:0000256" key="4">
    <source>
        <dbReference type="ARBA" id="ARBA00022679"/>
    </source>
</evidence>
<keyword evidence="4" id="KW-0808">Transferase</keyword>
<evidence type="ECO:0000259" key="9">
    <source>
        <dbReference type="Pfam" id="PF13231"/>
    </source>
</evidence>